<evidence type="ECO:0000256" key="2">
    <source>
        <dbReference type="ARBA" id="ARBA00023125"/>
    </source>
</evidence>
<gene>
    <name evidence="5" type="ORF">CHH28_13545</name>
</gene>
<keyword evidence="3" id="KW-0804">Transcription</keyword>
<dbReference type="Proteomes" id="UP000202440">
    <property type="component" value="Chromosome"/>
</dbReference>
<dbReference type="RefSeq" id="WP_094060808.1">
    <property type="nucleotide sequence ID" value="NZ_CP022530.1"/>
</dbReference>
<dbReference type="PANTHER" id="PTHR43537">
    <property type="entry name" value="TRANSCRIPTIONAL REGULATOR, GNTR FAMILY"/>
    <property type="match status" value="1"/>
</dbReference>
<protein>
    <submittedName>
        <fullName evidence="5">GntR family transcriptional regulator</fullName>
    </submittedName>
</protein>
<evidence type="ECO:0000256" key="3">
    <source>
        <dbReference type="ARBA" id="ARBA00023163"/>
    </source>
</evidence>
<dbReference type="OrthoDB" id="8066003at2"/>
<name>A0A222FN36_9GAMM</name>
<dbReference type="InterPro" id="IPR036390">
    <property type="entry name" value="WH_DNA-bd_sf"/>
</dbReference>
<dbReference type="InterPro" id="IPR011711">
    <property type="entry name" value="GntR_C"/>
</dbReference>
<dbReference type="PROSITE" id="PS50949">
    <property type="entry name" value="HTH_GNTR"/>
    <property type="match status" value="1"/>
</dbReference>
<dbReference type="GO" id="GO:0003677">
    <property type="term" value="F:DNA binding"/>
    <property type="evidence" value="ECO:0007669"/>
    <property type="project" value="UniProtKB-KW"/>
</dbReference>
<dbReference type="SUPFAM" id="SSF46785">
    <property type="entry name" value="Winged helix' DNA-binding domain"/>
    <property type="match status" value="1"/>
</dbReference>
<dbReference type="SUPFAM" id="SSF48008">
    <property type="entry name" value="GntR ligand-binding domain-like"/>
    <property type="match status" value="1"/>
</dbReference>
<evidence type="ECO:0000313" key="5">
    <source>
        <dbReference type="EMBL" id="ASP39633.1"/>
    </source>
</evidence>
<dbReference type="SMART" id="SM00345">
    <property type="entry name" value="HTH_GNTR"/>
    <property type="match status" value="1"/>
</dbReference>
<dbReference type="InterPro" id="IPR008920">
    <property type="entry name" value="TF_FadR/GntR_C"/>
</dbReference>
<evidence type="ECO:0000256" key="1">
    <source>
        <dbReference type="ARBA" id="ARBA00023015"/>
    </source>
</evidence>
<dbReference type="Pfam" id="PF00392">
    <property type="entry name" value="GntR"/>
    <property type="match status" value="1"/>
</dbReference>
<dbReference type="InterPro" id="IPR036388">
    <property type="entry name" value="WH-like_DNA-bd_sf"/>
</dbReference>
<keyword evidence="6" id="KW-1185">Reference proteome</keyword>
<proteinExistence type="predicted"/>
<dbReference type="CDD" id="cd07377">
    <property type="entry name" value="WHTH_GntR"/>
    <property type="match status" value="1"/>
</dbReference>
<dbReference type="GO" id="GO:0003700">
    <property type="term" value="F:DNA-binding transcription factor activity"/>
    <property type="evidence" value="ECO:0007669"/>
    <property type="project" value="InterPro"/>
</dbReference>
<dbReference type="AlphaFoldDB" id="A0A222FN36"/>
<keyword evidence="1" id="KW-0805">Transcription regulation</keyword>
<dbReference type="Pfam" id="PF07729">
    <property type="entry name" value="FCD"/>
    <property type="match status" value="1"/>
</dbReference>
<dbReference type="Gene3D" id="1.10.10.10">
    <property type="entry name" value="Winged helix-like DNA-binding domain superfamily/Winged helix DNA-binding domain"/>
    <property type="match status" value="1"/>
</dbReference>
<evidence type="ECO:0000259" key="4">
    <source>
        <dbReference type="PROSITE" id="PS50949"/>
    </source>
</evidence>
<dbReference type="KEGG" id="bsan:CHH28_13545"/>
<organism evidence="5 6">
    <name type="scientific">Bacterioplanes sanyensis</name>
    <dbReference type="NCBI Taxonomy" id="1249553"/>
    <lineage>
        <taxon>Bacteria</taxon>
        <taxon>Pseudomonadati</taxon>
        <taxon>Pseudomonadota</taxon>
        <taxon>Gammaproteobacteria</taxon>
        <taxon>Oceanospirillales</taxon>
        <taxon>Oceanospirillaceae</taxon>
        <taxon>Bacterioplanes</taxon>
    </lineage>
</organism>
<dbReference type="EMBL" id="CP022530">
    <property type="protein sequence ID" value="ASP39633.1"/>
    <property type="molecule type" value="Genomic_DNA"/>
</dbReference>
<dbReference type="PANTHER" id="PTHR43537:SF24">
    <property type="entry name" value="GLUCONATE OPERON TRANSCRIPTIONAL REPRESSOR"/>
    <property type="match status" value="1"/>
</dbReference>
<accession>A0A222FN36</accession>
<dbReference type="Gene3D" id="1.20.120.530">
    <property type="entry name" value="GntR ligand-binding domain-like"/>
    <property type="match status" value="1"/>
</dbReference>
<sequence>MSLTHAQSLAEHIADHIEQRILNGDMVSGERIQEIKVVNALEVSRGSVREALLLLESRHLVTILPRRGAFVAELNAERVHSLYDLFEHLLVMLTTQLAQRWQDNQLEPLLATAQSLAQHEQTDDYESFMAQGFVLMRDAMALVGNDYLSHVLSDLQPAIRRTYALAMRHSQNERQHAQQFFAQLLQAVMQRDVAAMAPIVHNYGQHQRDKVLEALAQGHEAAR</sequence>
<keyword evidence="2" id="KW-0238">DNA-binding</keyword>
<dbReference type="InterPro" id="IPR000524">
    <property type="entry name" value="Tscrpt_reg_HTH_GntR"/>
</dbReference>
<reference evidence="5 6" key="1">
    <citation type="submission" date="2017-07" db="EMBL/GenBank/DDBJ databases">
        <title>Annotated genome sequence of Bacterioplanes sanyensis isolated from Red Sea.</title>
        <authorList>
            <person name="Rehman Z.U."/>
        </authorList>
    </citation>
    <scope>NUCLEOTIDE SEQUENCE [LARGE SCALE GENOMIC DNA]</scope>
    <source>
        <strain evidence="5 6">NV9</strain>
    </source>
</reference>
<feature type="domain" description="HTH gntR-type" evidence="4">
    <location>
        <begin position="7"/>
        <end position="74"/>
    </location>
</feature>
<evidence type="ECO:0000313" key="6">
    <source>
        <dbReference type="Proteomes" id="UP000202440"/>
    </source>
</evidence>